<evidence type="ECO:0000313" key="2">
    <source>
        <dbReference type="Proteomes" id="UP000199421"/>
    </source>
</evidence>
<reference evidence="2" key="1">
    <citation type="submission" date="2016-10" db="EMBL/GenBank/DDBJ databases">
        <authorList>
            <person name="Varghese N."/>
            <person name="Submissions S."/>
        </authorList>
    </citation>
    <scope>NUCLEOTIDE SEQUENCE [LARGE SCALE GENOMIC DNA]</scope>
    <source>
        <strain evidence="2">DSM 18733</strain>
    </source>
</reference>
<dbReference type="OrthoDB" id="8246499at2"/>
<dbReference type="STRING" id="407022.SAMN05661044_01922"/>
<name>A0A1H7MBQ2_OLID1</name>
<keyword evidence="2" id="KW-1185">Reference proteome</keyword>
<sequence length="184" mass="21193">MPALFLKLKSDVYLGEKRNTEMAISKKTIIYQSLDKTSLFKLLSENQILLNNYALTLLDNLQFNFERKDSKIVVTELSLADLNFSIPVNYMEIAGAIVDFGFKHCPAGLAPYIRLAYTDQINSIKDSKNQHPPDSILIFSKPLSNKEDFPKGFYLRKIKNQLWLRGYICAEDYKWSSDTRIIVL</sequence>
<organism evidence="1 2">
    <name type="scientific">Olivibacter domesticus</name>
    <name type="common">Pseudosphingobacterium domesticum</name>
    <dbReference type="NCBI Taxonomy" id="407022"/>
    <lineage>
        <taxon>Bacteria</taxon>
        <taxon>Pseudomonadati</taxon>
        <taxon>Bacteroidota</taxon>
        <taxon>Sphingobacteriia</taxon>
        <taxon>Sphingobacteriales</taxon>
        <taxon>Sphingobacteriaceae</taxon>
        <taxon>Olivibacter</taxon>
    </lineage>
</organism>
<proteinExistence type="predicted"/>
<protein>
    <recommendedName>
        <fullName evidence="3">Helicase</fullName>
    </recommendedName>
</protein>
<dbReference type="RefSeq" id="WP_093322802.1">
    <property type="nucleotide sequence ID" value="NZ_FOAF01000001.1"/>
</dbReference>
<evidence type="ECO:0008006" key="3">
    <source>
        <dbReference type="Google" id="ProtNLM"/>
    </source>
</evidence>
<gene>
    <name evidence="1" type="ORF">SAMN05661044_01922</name>
</gene>
<dbReference type="Proteomes" id="UP000199421">
    <property type="component" value="Unassembled WGS sequence"/>
</dbReference>
<dbReference type="AlphaFoldDB" id="A0A1H7MBQ2"/>
<evidence type="ECO:0000313" key="1">
    <source>
        <dbReference type="EMBL" id="SEL08047.1"/>
    </source>
</evidence>
<dbReference type="EMBL" id="FOAF01000001">
    <property type="protein sequence ID" value="SEL08047.1"/>
    <property type="molecule type" value="Genomic_DNA"/>
</dbReference>
<accession>A0A1H7MBQ2</accession>